<dbReference type="GO" id="GO:0033615">
    <property type="term" value="P:mitochondrial proton-transporting ATP synthase complex assembly"/>
    <property type="evidence" value="ECO:0007669"/>
    <property type="project" value="InterPro"/>
</dbReference>
<dbReference type="AlphaFoldDB" id="A0A3E2HCZ6"/>
<name>A0A3E2HCZ6_SCYLI</name>
<dbReference type="Pfam" id="PF13233">
    <property type="entry name" value="Complex1_LYR_2"/>
    <property type="match status" value="1"/>
</dbReference>
<proteinExistence type="predicted"/>
<dbReference type="EMBL" id="NCSJ02000079">
    <property type="protein sequence ID" value="RFU31276.1"/>
    <property type="molecule type" value="Genomic_DNA"/>
</dbReference>
<dbReference type="OrthoDB" id="15893at2759"/>
<reference evidence="1 2" key="1">
    <citation type="submission" date="2018-05" db="EMBL/GenBank/DDBJ databases">
        <title>Draft genome sequence of Scytalidium lignicola DSM 105466, a ubiquitous saprotrophic fungus.</title>
        <authorList>
            <person name="Buettner E."/>
            <person name="Gebauer A.M."/>
            <person name="Hofrichter M."/>
            <person name="Liers C."/>
            <person name="Kellner H."/>
        </authorList>
    </citation>
    <scope>NUCLEOTIDE SEQUENCE [LARGE SCALE GENOMIC DNA]</scope>
    <source>
        <strain evidence="1 2">DSM 105466</strain>
    </source>
</reference>
<evidence type="ECO:0000313" key="2">
    <source>
        <dbReference type="Proteomes" id="UP000258309"/>
    </source>
</evidence>
<dbReference type="PANTHER" id="PTHR28015">
    <property type="entry name" value="ATP SYNTHASE ASSEMBLY FACTOR FMC1, MITOCHONDRIAL"/>
    <property type="match status" value="1"/>
</dbReference>
<dbReference type="STRING" id="5539.A0A3E2HCZ6"/>
<dbReference type="Proteomes" id="UP000258309">
    <property type="component" value="Unassembled WGS sequence"/>
</dbReference>
<dbReference type="GO" id="GO:0005759">
    <property type="term" value="C:mitochondrial matrix"/>
    <property type="evidence" value="ECO:0007669"/>
    <property type="project" value="TreeGrafter"/>
</dbReference>
<evidence type="ECO:0000313" key="1">
    <source>
        <dbReference type="EMBL" id="RFU31276.1"/>
    </source>
</evidence>
<organism evidence="1 2">
    <name type="scientific">Scytalidium lignicola</name>
    <name type="common">Hyphomycete</name>
    <dbReference type="NCBI Taxonomy" id="5539"/>
    <lineage>
        <taxon>Eukaryota</taxon>
        <taxon>Fungi</taxon>
        <taxon>Dikarya</taxon>
        <taxon>Ascomycota</taxon>
        <taxon>Pezizomycotina</taxon>
        <taxon>Leotiomycetes</taxon>
        <taxon>Leotiomycetes incertae sedis</taxon>
        <taxon>Scytalidium</taxon>
    </lineage>
</organism>
<dbReference type="InterPro" id="IPR039196">
    <property type="entry name" value="Fmc1"/>
</dbReference>
<protein>
    <submittedName>
        <fullName evidence="1">Uncharacterized protein</fullName>
    </submittedName>
</protein>
<feature type="non-terminal residue" evidence="1">
    <location>
        <position position="1"/>
    </location>
</feature>
<gene>
    <name evidence="1" type="ORF">B7463_g5043</name>
</gene>
<sequence>MDGASQGLHGRARATYRTGTLARCIEMLRFAFHPKRHSTSTLNLSLNRIPSDIKMSTATPTKLRSLYRAFLRELPPRPLPERSRTPLQKRIRESIESTTTRSSIVEAEQYLRYVKAQRMYATLVERYNPGMDMEEEERVRLTARRVGMTLPKEFLTEKKEE</sequence>
<keyword evidence="2" id="KW-1185">Reference proteome</keyword>
<comment type="caution">
    <text evidence="1">The sequence shown here is derived from an EMBL/GenBank/DDBJ whole genome shotgun (WGS) entry which is preliminary data.</text>
</comment>
<accession>A0A3E2HCZ6</accession>
<feature type="non-terminal residue" evidence="1">
    <location>
        <position position="161"/>
    </location>
</feature>
<dbReference type="PANTHER" id="PTHR28015:SF1">
    <property type="entry name" value="ATP SYNTHASE ASSEMBLY FACTOR FMC1, MITOCHONDRIAL"/>
    <property type="match status" value="1"/>
</dbReference>